<dbReference type="Proteomes" id="UP000320244">
    <property type="component" value="Unassembled WGS sequence"/>
</dbReference>
<sequence length="351" mass="38824">MGVAIANESCTNGLSLARAYWQQIVAPILDEHRPGIPRAAARIGSGSDVLGLDDQTSRDHDWGLRLQLFVRSVDEGDVRTVLTDQLPAEFAGLPTRFAFTGQDDPVLALDVLTVEEIVSARLGFDPRIHAAPLDWLSLTGQTVLEVTAGKVFEDRDGMLTSLRDALTWYPDDLWSYVAAVDWQRIDQELPIMGRTGDRGDELGSRVIAARLVDIAVHLAFVLCRRWAPYSKWRGITFRGLPLPAEVGQHLQDALAANEWRTRSDHLTAALEALASLQRQVGIPSVDPVCVPFWDRPYLQIDQGLVPRMLDNITDPSVQALTPGLGNIEQQTNNVDLLVSTELRRATINAQR</sequence>
<evidence type="ECO:0000313" key="3">
    <source>
        <dbReference type="Proteomes" id="UP000320244"/>
    </source>
</evidence>
<accession>A0A563E3Z9</accession>
<protein>
    <submittedName>
        <fullName evidence="2">DUF4037 domain-containing protein</fullName>
    </submittedName>
</protein>
<dbReference type="InterPro" id="IPR025117">
    <property type="entry name" value="DUF4037"/>
</dbReference>
<gene>
    <name evidence="2" type="ORF">FGL98_07540</name>
</gene>
<keyword evidence="3" id="KW-1185">Reference proteome</keyword>
<proteinExistence type="predicted"/>
<comment type="caution">
    <text evidence="2">The sequence shown here is derived from an EMBL/GenBank/DDBJ whole genome shotgun (WGS) entry which is preliminary data.</text>
</comment>
<dbReference type="AlphaFoldDB" id="A0A563E3Z9"/>
<dbReference type="OrthoDB" id="3030at2"/>
<evidence type="ECO:0000313" key="2">
    <source>
        <dbReference type="EMBL" id="TWP37247.1"/>
    </source>
</evidence>
<evidence type="ECO:0000259" key="1">
    <source>
        <dbReference type="Pfam" id="PF13228"/>
    </source>
</evidence>
<feature type="domain" description="DUF4037" evidence="1">
    <location>
        <begin position="135"/>
        <end position="232"/>
    </location>
</feature>
<organism evidence="2 3">
    <name type="scientific">Leekyejoonella antrihumi</name>
    <dbReference type="NCBI Taxonomy" id="1660198"/>
    <lineage>
        <taxon>Bacteria</taxon>
        <taxon>Bacillati</taxon>
        <taxon>Actinomycetota</taxon>
        <taxon>Actinomycetes</taxon>
        <taxon>Micrococcales</taxon>
        <taxon>Dermacoccaceae</taxon>
        <taxon>Leekyejoonella</taxon>
    </lineage>
</organism>
<reference evidence="2 3" key="2">
    <citation type="submission" date="2019-08" db="EMBL/GenBank/DDBJ databases">
        <title>Jejuicoccus antrihumi gen. nov., sp. nov., a new member of the family Dermacoccaceae isolated from a cave.</title>
        <authorList>
            <person name="Schumann P."/>
            <person name="Kim I.S."/>
        </authorList>
    </citation>
    <scope>NUCLEOTIDE SEQUENCE [LARGE SCALE GENOMIC DNA]</scope>
    <source>
        <strain evidence="2 3">C5-26</strain>
    </source>
</reference>
<dbReference type="EMBL" id="VCQV01000007">
    <property type="protein sequence ID" value="TWP37247.1"/>
    <property type="molecule type" value="Genomic_DNA"/>
</dbReference>
<reference evidence="2 3" key="1">
    <citation type="submission" date="2019-05" db="EMBL/GenBank/DDBJ databases">
        <authorList>
            <person name="Lee S.D."/>
        </authorList>
    </citation>
    <scope>NUCLEOTIDE SEQUENCE [LARGE SCALE GENOMIC DNA]</scope>
    <source>
        <strain evidence="2 3">C5-26</strain>
    </source>
</reference>
<dbReference type="Pfam" id="PF13228">
    <property type="entry name" value="DUF4037"/>
    <property type="match status" value="1"/>
</dbReference>
<name>A0A563E3Z9_9MICO</name>